<dbReference type="InterPro" id="IPR009057">
    <property type="entry name" value="Homeodomain-like_sf"/>
</dbReference>
<name>A0A4R2KQR0_9GAMM</name>
<dbReference type="Proteomes" id="UP000294980">
    <property type="component" value="Unassembled WGS sequence"/>
</dbReference>
<keyword evidence="2" id="KW-0175">Coiled coil</keyword>
<dbReference type="PANTHER" id="PTHR33215">
    <property type="entry name" value="PROTEIN DISTAL ANTENNA"/>
    <property type="match status" value="1"/>
</dbReference>
<feature type="coiled-coil region" evidence="2">
    <location>
        <begin position="61"/>
        <end position="88"/>
    </location>
</feature>
<dbReference type="Gene3D" id="1.10.10.60">
    <property type="entry name" value="Homeodomain-like"/>
    <property type="match status" value="1"/>
</dbReference>
<dbReference type="InterPro" id="IPR051839">
    <property type="entry name" value="RD_transcriptional_regulator"/>
</dbReference>
<evidence type="ECO:0000256" key="2">
    <source>
        <dbReference type="SAM" id="Coils"/>
    </source>
</evidence>
<accession>A0A4R2KQR0</accession>
<dbReference type="AlphaFoldDB" id="A0A4R2KQR0"/>
<comment type="caution">
    <text evidence="3">The sequence shown here is derived from an EMBL/GenBank/DDBJ whole genome shotgun (WGS) entry which is preliminary data.</text>
</comment>
<comment type="similarity">
    <text evidence="1">Belongs to the transposase 8 family.</text>
</comment>
<dbReference type="GO" id="GO:0006313">
    <property type="term" value="P:DNA transposition"/>
    <property type="evidence" value="ECO:0007669"/>
    <property type="project" value="InterPro"/>
</dbReference>
<dbReference type="EMBL" id="SLWX01000044">
    <property type="protein sequence ID" value="TCO68935.1"/>
    <property type="molecule type" value="Genomic_DNA"/>
</dbReference>
<gene>
    <name evidence="3" type="ORF">EV688_1442</name>
</gene>
<keyword evidence="4" id="KW-1185">Reference proteome</keyword>
<reference evidence="3 4" key="1">
    <citation type="submission" date="2019-03" db="EMBL/GenBank/DDBJ databases">
        <title>Genomic Encyclopedia of Type Strains, Phase IV (KMG-IV): sequencing the most valuable type-strain genomes for metagenomic binning, comparative biology and taxonomic classification.</title>
        <authorList>
            <person name="Goeker M."/>
        </authorList>
    </citation>
    <scope>NUCLEOTIDE SEQUENCE [LARGE SCALE GENOMIC DNA]</scope>
    <source>
        <strain evidence="3 4">DSM 23344</strain>
    </source>
</reference>
<dbReference type="PANTHER" id="PTHR33215:SF13">
    <property type="entry name" value="PROTEIN DISTAL ANTENNA"/>
    <property type="match status" value="1"/>
</dbReference>
<dbReference type="GO" id="GO:0003677">
    <property type="term" value="F:DNA binding"/>
    <property type="evidence" value="ECO:0007669"/>
    <property type="project" value="InterPro"/>
</dbReference>
<dbReference type="SUPFAM" id="SSF46689">
    <property type="entry name" value="Homeodomain-like"/>
    <property type="match status" value="1"/>
</dbReference>
<proteinExistence type="inferred from homology"/>
<organism evidence="3 4">
    <name type="scientific">Chromatocurvus halotolerans</name>
    <dbReference type="NCBI Taxonomy" id="1132028"/>
    <lineage>
        <taxon>Bacteria</taxon>
        <taxon>Pseudomonadati</taxon>
        <taxon>Pseudomonadota</taxon>
        <taxon>Gammaproteobacteria</taxon>
        <taxon>Cellvibrionales</taxon>
        <taxon>Halieaceae</taxon>
        <taxon>Chromatocurvus</taxon>
    </lineage>
</organism>
<sequence length="97" mass="11222">MNTRKKYSKEFKLDAISLVTEQGYSRAEAARSLGINANMLCRWIKQHEADDGTAFRGNGKLTAEQAEIRKLREDVRRLKMEKDILKKATVFFAKETR</sequence>
<dbReference type="GO" id="GO:0004803">
    <property type="term" value="F:transposase activity"/>
    <property type="evidence" value="ECO:0007669"/>
    <property type="project" value="InterPro"/>
</dbReference>
<dbReference type="Pfam" id="PF01527">
    <property type="entry name" value="HTH_Tnp_1"/>
    <property type="match status" value="1"/>
</dbReference>
<protein>
    <submittedName>
        <fullName evidence="3">Transposase</fullName>
    </submittedName>
</protein>
<evidence type="ECO:0000313" key="4">
    <source>
        <dbReference type="Proteomes" id="UP000294980"/>
    </source>
</evidence>
<evidence type="ECO:0000313" key="3">
    <source>
        <dbReference type="EMBL" id="TCO68935.1"/>
    </source>
</evidence>
<dbReference type="InterPro" id="IPR002514">
    <property type="entry name" value="Transposase_8"/>
</dbReference>
<evidence type="ECO:0000256" key="1">
    <source>
        <dbReference type="ARBA" id="ARBA00009964"/>
    </source>
</evidence>